<dbReference type="EMBL" id="JABMIG020000179">
    <property type="protein sequence ID" value="KAL3787228.1"/>
    <property type="molecule type" value="Genomic_DNA"/>
</dbReference>
<feature type="domain" description="Nas2 N-terminal" evidence="4">
    <location>
        <begin position="41"/>
        <end position="120"/>
    </location>
</feature>
<dbReference type="InterPro" id="IPR040815">
    <property type="entry name" value="Nas2_N"/>
</dbReference>
<dbReference type="AlphaFoldDB" id="A0ABD3PGP9"/>
<dbReference type="InterPro" id="IPR036034">
    <property type="entry name" value="PDZ_sf"/>
</dbReference>
<dbReference type="Gene3D" id="2.30.42.10">
    <property type="match status" value="1"/>
</dbReference>
<keyword evidence="6" id="KW-1185">Reference proteome</keyword>
<evidence type="ECO:0000313" key="6">
    <source>
        <dbReference type="Proteomes" id="UP001516023"/>
    </source>
</evidence>
<evidence type="ECO:0000256" key="1">
    <source>
        <dbReference type="ARBA" id="ARBA00023186"/>
    </source>
</evidence>
<accession>A0ABD3PGP9</accession>
<evidence type="ECO:0000256" key="2">
    <source>
        <dbReference type="SAM" id="Coils"/>
    </source>
</evidence>
<dbReference type="FunFam" id="2.30.42.10:FF:000107">
    <property type="entry name" value="26S proteasome non-ATPase regulatory subunit 9"/>
    <property type="match status" value="1"/>
</dbReference>
<dbReference type="PANTHER" id="PTHR12651:SF1">
    <property type="entry name" value="26S PROTEASOME NON-ATPASE REGULATORY SUBUNIT 9"/>
    <property type="match status" value="1"/>
</dbReference>
<dbReference type="SUPFAM" id="SSF50156">
    <property type="entry name" value="PDZ domain-like"/>
    <property type="match status" value="1"/>
</dbReference>
<proteinExistence type="predicted"/>
<evidence type="ECO:0000256" key="3">
    <source>
        <dbReference type="SAM" id="MobiDB-lite"/>
    </source>
</evidence>
<protein>
    <recommendedName>
        <fullName evidence="4">Nas2 N-terminal domain-containing protein</fullName>
    </recommendedName>
</protein>
<dbReference type="Pfam" id="PF18265">
    <property type="entry name" value="Nas2_N"/>
    <property type="match status" value="1"/>
</dbReference>
<name>A0ABD3PGP9_9STRA</name>
<dbReference type="PANTHER" id="PTHR12651">
    <property type="entry name" value="26S PROTEASOME NON-ATPASE REGULATORY SUBUNIT 9"/>
    <property type="match status" value="1"/>
</dbReference>
<sequence>MPDCLSTPSRRLIPQHHISRGRIMDASSTSLLSSKRRELLALDTQKKSLESEAEAIVAELTAELPDGGPPIGISTPLVDDEGFPRADIDIYRARTLRKRFKEIQNDHKDLLRRIDRGLVEVAALMVSFSKSNNDEADSATNDEQQLRSAPKPAPKFDPVTGKWVVKSWDGAVAGVQDGERRRFDDLMGTNDASDYVTGTATGGGINAASDAVTSSPAATTPSNATTESFMRQQQPTEPVVAHLEPFAIIDQVFSNSPASSAGIQEGDVLLQFGPIHSNNHENFSAIAKLVPQIAGDKKNVPIKVRRKREMELGEISDVIDLELWPRVWEGRGLLGCHISKYVDNGRGS</sequence>
<dbReference type="InterPro" id="IPR035269">
    <property type="entry name" value="PSMD9"/>
</dbReference>
<evidence type="ECO:0000259" key="4">
    <source>
        <dbReference type="Pfam" id="PF18265"/>
    </source>
</evidence>
<dbReference type="Proteomes" id="UP001516023">
    <property type="component" value="Unassembled WGS sequence"/>
</dbReference>
<feature type="compositionally biased region" description="Polar residues" evidence="3">
    <location>
        <begin position="138"/>
        <end position="147"/>
    </location>
</feature>
<keyword evidence="2" id="KW-0175">Coiled coil</keyword>
<reference evidence="5 6" key="1">
    <citation type="journal article" date="2020" name="G3 (Bethesda)">
        <title>Improved Reference Genome for Cyclotella cryptica CCMP332, a Model for Cell Wall Morphogenesis, Salinity Adaptation, and Lipid Production in Diatoms (Bacillariophyta).</title>
        <authorList>
            <person name="Roberts W.R."/>
            <person name="Downey K.M."/>
            <person name="Ruck E.C."/>
            <person name="Traller J.C."/>
            <person name="Alverson A.J."/>
        </authorList>
    </citation>
    <scope>NUCLEOTIDE SEQUENCE [LARGE SCALE GENOMIC DNA]</scope>
    <source>
        <strain evidence="5 6">CCMP332</strain>
    </source>
</reference>
<feature type="coiled-coil region" evidence="2">
    <location>
        <begin position="32"/>
        <end position="59"/>
    </location>
</feature>
<feature type="region of interest" description="Disordered" evidence="3">
    <location>
        <begin position="132"/>
        <end position="155"/>
    </location>
</feature>
<keyword evidence="1" id="KW-0143">Chaperone</keyword>
<comment type="caution">
    <text evidence="5">The sequence shown here is derived from an EMBL/GenBank/DDBJ whole genome shotgun (WGS) entry which is preliminary data.</text>
</comment>
<organism evidence="5 6">
    <name type="scientific">Cyclotella cryptica</name>
    <dbReference type="NCBI Taxonomy" id="29204"/>
    <lineage>
        <taxon>Eukaryota</taxon>
        <taxon>Sar</taxon>
        <taxon>Stramenopiles</taxon>
        <taxon>Ochrophyta</taxon>
        <taxon>Bacillariophyta</taxon>
        <taxon>Coscinodiscophyceae</taxon>
        <taxon>Thalassiosirophycidae</taxon>
        <taxon>Stephanodiscales</taxon>
        <taxon>Stephanodiscaceae</taxon>
        <taxon>Cyclotella</taxon>
    </lineage>
</organism>
<dbReference type="Gene3D" id="6.10.140.1710">
    <property type="match status" value="1"/>
</dbReference>
<evidence type="ECO:0000313" key="5">
    <source>
        <dbReference type="EMBL" id="KAL3787228.1"/>
    </source>
</evidence>
<gene>
    <name evidence="5" type="ORF">HJC23_004269</name>
</gene>